<sequence length="213" mass="23698">MRTLVLLAILALLGGCATSPPTFKAEVSVRHQIASDVAGKRFAFKRDASQAQSLLQRDVEHDVAVALEGYGLTQESNPGRADWLVELAYGVDDGKTVTYNQPVWGTTYYTYYRRVYSGNSYVIVPYYYPSTEVVGSQPVSETVYTRYLAIDIYDRRALARNDFAKLYEGEAKNRSGSSKFDNALPYLTRALFQTFPGTAGTRTVQLPLPPVQP</sequence>
<keyword evidence="1" id="KW-0732">Signal</keyword>
<dbReference type="RefSeq" id="WP_189458314.1">
    <property type="nucleotide sequence ID" value="NZ_BMYO01000001.1"/>
</dbReference>
<evidence type="ECO:0000313" key="3">
    <source>
        <dbReference type="EMBL" id="GHD55998.1"/>
    </source>
</evidence>
<gene>
    <name evidence="3" type="ORF">GCM10007350_02300</name>
</gene>
<proteinExistence type="predicted"/>
<comment type="caution">
    <text evidence="3">The sequence shown here is derived from an EMBL/GenBank/DDBJ whole genome shotgun (WGS) entry which is preliminary data.</text>
</comment>
<dbReference type="InterPro" id="IPR025411">
    <property type="entry name" value="DUF4136"/>
</dbReference>
<feature type="chain" id="PRO_5046101488" description="DUF4136 domain-containing protein" evidence="1">
    <location>
        <begin position="25"/>
        <end position="213"/>
    </location>
</feature>
<reference evidence="4" key="1">
    <citation type="journal article" date="2019" name="Int. J. Syst. Evol. Microbiol.">
        <title>The Global Catalogue of Microorganisms (GCM) 10K type strain sequencing project: providing services to taxonomists for standard genome sequencing and annotation.</title>
        <authorList>
            <consortium name="The Broad Institute Genomics Platform"/>
            <consortium name="The Broad Institute Genome Sequencing Center for Infectious Disease"/>
            <person name="Wu L."/>
            <person name="Ma J."/>
        </authorList>
    </citation>
    <scope>NUCLEOTIDE SEQUENCE [LARGE SCALE GENOMIC DNA]</scope>
    <source>
        <strain evidence="4">KCTC 23701</strain>
    </source>
</reference>
<keyword evidence="4" id="KW-1185">Reference proteome</keyword>
<organism evidence="3 4">
    <name type="scientific">Jeongeupia chitinilytica</name>
    <dbReference type="NCBI Taxonomy" id="1041641"/>
    <lineage>
        <taxon>Bacteria</taxon>
        <taxon>Pseudomonadati</taxon>
        <taxon>Pseudomonadota</taxon>
        <taxon>Betaproteobacteria</taxon>
        <taxon>Neisseriales</taxon>
        <taxon>Chitinibacteraceae</taxon>
        <taxon>Jeongeupia</taxon>
    </lineage>
</organism>
<dbReference type="Proteomes" id="UP000604737">
    <property type="component" value="Unassembled WGS sequence"/>
</dbReference>
<protein>
    <recommendedName>
        <fullName evidence="2">DUF4136 domain-containing protein</fullName>
    </recommendedName>
</protein>
<dbReference type="Gene3D" id="3.30.160.670">
    <property type="match status" value="1"/>
</dbReference>
<evidence type="ECO:0000259" key="2">
    <source>
        <dbReference type="Pfam" id="PF13590"/>
    </source>
</evidence>
<feature type="domain" description="DUF4136" evidence="2">
    <location>
        <begin position="38"/>
        <end position="197"/>
    </location>
</feature>
<dbReference type="PROSITE" id="PS51257">
    <property type="entry name" value="PROKAR_LIPOPROTEIN"/>
    <property type="match status" value="1"/>
</dbReference>
<dbReference type="Pfam" id="PF13590">
    <property type="entry name" value="DUF4136"/>
    <property type="match status" value="1"/>
</dbReference>
<feature type="signal peptide" evidence="1">
    <location>
        <begin position="1"/>
        <end position="24"/>
    </location>
</feature>
<dbReference type="EMBL" id="BMYO01000001">
    <property type="protein sequence ID" value="GHD55998.1"/>
    <property type="molecule type" value="Genomic_DNA"/>
</dbReference>
<evidence type="ECO:0000256" key="1">
    <source>
        <dbReference type="SAM" id="SignalP"/>
    </source>
</evidence>
<evidence type="ECO:0000313" key="4">
    <source>
        <dbReference type="Proteomes" id="UP000604737"/>
    </source>
</evidence>
<name>A0ABQ3GVS2_9NEIS</name>
<accession>A0ABQ3GVS2</accession>